<proteinExistence type="inferred from homology"/>
<dbReference type="GO" id="GO:0005886">
    <property type="term" value="C:plasma membrane"/>
    <property type="evidence" value="ECO:0007669"/>
    <property type="project" value="TreeGrafter"/>
</dbReference>
<dbReference type="InterPro" id="IPR005226">
    <property type="entry name" value="UPF0014_fam"/>
</dbReference>
<evidence type="ECO:0000313" key="7">
    <source>
        <dbReference type="EMBL" id="GIM30293.1"/>
    </source>
</evidence>
<evidence type="ECO:0000256" key="2">
    <source>
        <dbReference type="ARBA" id="ARBA00005268"/>
    </source>
</evidence>
<keyword evidence="5 6" id="KW-0472">Membrane</keyword>
<sequence>MVGMGIVFLPGMMTGQILSGTSPVTAIEYQVTAIEYQIAIMLGILESVALTVILFVQLNYKTFFNDYDQLISGD</sequence>
<accession>A0A919S467</accession>
<dbReference type="PANTHER" id="PTHR30028:SF0">
    <property type="entry name" value="PROTEIN ALUMINUM SENSITIVE 3"/>
    <property type="match status" value="1"/>
</dbReference>
<evidence type="ECO:0000256" key="1">
    <source>
        <dbReference type="ARBA" id="ARBA00004141"/>
    </source>
</evidence>
<dbReference type="PANTHER" id="PTHR30028">
    <property type="entry name" value="UPF0014 INNER MEMBRANE PROTEIN YBBM-RELATED"/>
    <property type="match status" value="1"/>
</dbReference>
<organism evidence="7 8">
    <name type="scientific">Clostridium polyendosporum</name>
    <dbReference type="NCBI Taxonomy" id="69208"/>
    <lineage>
        <taxon>Bacteria</taxon>
        <taxon>Bacillati</taxon>
        <taxon>Bacillota</taxon>
        <taxon>Clostridia</taxon>
        <taxon>Eubacteriales</taxon>
        <taxon>Clostridiaceae</taxon>
        <taxon>Clostridium</taxon>
    </lineage>
</organism>
<comment type="similarity">
    <text evidence="2">Belongs to the UPF0014 family.</text>
</comment>
<comment type="caution">
    <text evidence="7">The sequence shown here is derived from an EMBL/GenBank/DDBJ whole genome shotgun (WGS) entry which is preliminary data.</text>
</comment>
<evidence type="ECO:0000313" key="8">
    <source>
        <dbReference type="Proteomes" id="UP000679179"/>
    </source>
</evidence>
<reference evidence="7" key="1">
    <citation type="submission" date="2021-03" db="EMBL/GenBank/DDBJ databases">
        <title>Taxonomic study of Clostridium polyendosporum from meadow-gley soil under rice.</title>
        <authorList>
            <person name="Kobayashi H."/>
            <person name="Tanizawa Y."/>
            <person name="Yagura M."/>
        </authorList>
    </citation>
    <scope>NUCLEOTIDE SEQUENCE</scope>
    <source>
        <strain evidence="7">JCM 30710</strain>
    </source>
</reference>
<name>A0A919S467_9CLOT</name>
<evidence type="ECO:0000256" key="3">
    <source>
        <dbReference type="ARBA" id="ARBA00022692"/>
    </source>
</evidence>
<dbReference type="AlphaFoldDB" id="A0A919S467"/>
<evidence type="ECO:0000256" key="5">
    <source>
        <dbReference type="ARBA" id="ARBA00023136"/>
    </source>
</evidence>
<keyword evidence="8" id="KW-1185">Reference proteome</keyword>
<comment type="subcellular location">
    <subcellularLocation>
        <location evidence="1">Membrane</location>
        <topology evidence="1">Multi-pass membrane protein</topology>
    </subcellularLocation>
</comment>
<protein>
    <submittedName>
        <fullName evidence="7">Uncharacterized protein</fullName>
    </submittedName>
</protein>
<dbReference type="Proteomes" id="UP000679179">
    <property type="component" value="Unassembled WGS sequence"/>
</dbReference>
<keyword evidence="3 6" id="KW-0812">Transmembrane</keyword>
<evidence type="ECO:0000256" key="4">
    <source>
        <dbReference type="ARBA" id="ARBA00022989"/>
    </source>
</evidence>
<keyword evidence="4 6" id="KW-1133">Transmembrane helix</keyword>
<evidence type="ECO:0000256" key="6">
    <source>
        <dbReference type="SAM" id="Phobius"/>
    </source>
</evidence>
<feature type="transmembrane region" description="Helical" evidence="6">
    <location>
        <begin position="36"/>
        <end position="56"/>
    </location>
</feature>
<dbReference type="Pfam" id="PF03649">
    <property type="entry name" value="UPF0014"/>
    <property type="match status" value="1"/>
</dbReference>
<dbReference type="EMBL" id="BOPZ01000032">
    <property type="protein sequence ID" value="GIM30293.1"/>
    <property type="molecule type" value="Genomic_DNA"/>
</dbReference>
<gene>
    <name evidence="7" type="ORF">CPJCM30710_29590</name>
</gene>